<organism evidence="2 3">
    <name type="scientific">Actinomadura geliboluensis</name>
    <dbReference type="NCBI Taxonomy" id="882440"/>
    <lineage>
        <taxon>Bacteria</taxon>
        <taxon>Bacillati</taxon>
        <taxon>Actinomycetota</taxon>
        <taxon>Actinomycetes</taxon>
        <taxon>Streptosporangiales</taxon>
        <taxon>Thermomonosporaceae</taxon>
        <taxon>Actinomadura</taxon>
    </lineage>
</organism>
<gene>
    <name evidence="2" type="ORF">ETD96_35920</name>
</gene>
<comment type="caution">
    <text evidence="2">The sequence shown here is derived from an EMBL/GenBank/DDBJ whole genome shotgun (WGS) entry which is preliminary data.</text>
</comment>
<dbReference type="Proteomes" id="UP000305238">
    <property type="component" value="Unassembled WGS sequence"/>
</dbReference>
<evidence type="ECO:0000256" key="1">
    <source>
        <dbReference type="SAM" id="MobiDB-lite"/>
    </source>
</evidence>
<evidence type="ECO:0000313" key="2">
    <source>
        <dbReference type="EMBL" id="TMR29265.1"/>
    </source>
</evidence>
<reference evidence="2 3" key="1">
    <citation type="submission" date="2019-05" db="EMBL/GenBank/DDBJ databases">
        <title>Draft genome sequence of Actinomadura geliboluensis A8036.</title>
        <authorList>
            <person name="Saricaoglu S."/>
            <person name="Isik K."/>
        </authorList>
    </citation>
    <scope>NUCLEOTIDE SEQUENCE [LARGE SCALE GENOMIC DNA]</scope>
    <source>
        <strain evidence="2 3">A8036</strain>
    </source>
</reference>
<dbReference type="EMBL" id="VCKZ01000390">
    <property type="protein sequence ID" value="TMR29265.1"/>
    <property type="molecule type" value="Genomic_DNA"/>
</dbReference>
<dbReference type="AlphaFoldDB" id="A0A5S4G8C7"/>
<keyword evidence="3" id="KW-1185">Reference proteome</keyword>
<evidence type="ECO:0000313" key="3">
    <source>
        <dbReference type="Proteomes" id="UP000305238"/>
    </source>
</evidence>
<protein>
    <submittedName>
        <fullName evidence="2">Uncharacterized protein</fullName>
    </submittedName>
</protein>
<sequence length="158" mass="16426">MGPLSRFSPARQCRSRRAVPVGGRVVISQSGEPVSDFSPCPIGARSFADVGAQPAEFTDVYEHLEACTGTHVPSVGGCEGIKILLSVAVEPAAHVVRLDQVPLARAMGDVVPVAEHGLAIADPDEIIGVGISVDQPRGEHADQFRPGGADLIDSGEQP</sequence>
<proteinExistence type="predicted"/>
<name>A0A5S4G8C7_9ACTN</name>
<accession>A0A5S4G8C7</accession>
<feature type="region of interest" description="Disordered" evidence="1">
    <location>
        <begin position="137"/>
        <end position="158"/>
    </location>
</feature>